<dbReference type="RefSeq" id="WP_345724416.1">
    <property type="nucleotide sequence ID" value="NZ_BAABRU010000024.1"/>
</dbReference>
<name>A0ABP9X5Z1_9CHLR</name>
<accession>A0ABP9X5Z1</accession>
<organism evidence="1 2">
    <name type="scientific">Herpetosiphon gulosus</name>
    <dbReference type="NCBI Taxonomy" id="1973496"/>
    <lineage>
        <taxon>Bacteria</taxon>
        <taxon>Bacillati</taxon>
        <taxon>Chloroflexota</taxon>
        <taxon>Chloroflexia</taxon>
        <taxon>Herpetosiphonales</taxon>
        <taxon>Herpetosiphonaceae</taxon>
        <taxon>Herpetosiphon</taxon>
    </lineage>
</organism>
<keyword evidence="2" id="KW-1185">Reference proteome</keyword>
<protein>
    <submittedName>
        <fullName evidence="1">Uncharacterized protein</fullName>
    </submittedName>
</protein>
<comment type="caution">
    <text evidence="1">The sequence shown here is derived from an EMBL/GenBank/DDBJ whole genome shotgun (WGS) entry which is preliminary data.</text>
</comment>
<reference evidence="1 2" key="1">
    <citation type="submission" date="2024-02" db="EMBL/GenBank/DDBJ databases">
        <title>Herpetosiphon gulosus NBRC 112829.</title>
        <authorList>
            <person name="Ichikawa N."/>
            <person name="Katano-Makiyama Y."/>
            <person name="Hidaka K."/>
        </authorList>
    </citation>
    <scope>NUCLEOTIDE SEQUENCE [LARGE SCALE GENOMIC DNA]</scope>
    <source>
        <strain evidence="1 2">NBRC 112829</strain>
    </source>
</reference>
<sequence length="390" mass="42260">MSSLFALLPEAPRFWHAFTRLRRLPLLTEEEWDDPFITAVAAATAMHAPNRLMNHAVFVGLLPVVEAMQAAITSHRHPDDSITQTLSADAIQQALITMHQRSRSGHFSAEPTAHDPILTAILLHGLACPDAPWVATATHVTRTLAATNPFRGRPHTLPHAMLDLPSRETVPVVAWCVVPPSCLPTGSDIPTIGALTVVGSSAKCAAAWASILDGSRHAITLPQQSFAPTMALGETMPYHMIGKQLAHKATGSQQYRTLRNETPLPSSRLATTTILHRSVLTPHAGEDCLHLTGMDGIPNHAILWAQLERACPLPLQSHWLDDLWQLGLTQRLIVPLPSWGCRGYWLKTAAIADWARIIRAIVTQSPVSTAGVAFTTIGKRGASPTEATSL</sequence>
<evidence type="ECO:0000313" key="2">
    <source>
        <dbReference type="Proteomes" id="UP001428290"/>
    </source>
</evidence>
<dbReference type="EMBL" id="BAABRU010000024">
    <property type="protein sequence ID" value="GAA5530820.1"/>
    <property type="molecule type" value="Genomic_DNA"/>
</dbReference>
<dbReference type="Proteomes" id="UP001428290">
    <property type="component" value="Unassembled WGS sequence"/>
</dbReference>
<gene>
    <name evidence="1" type="ORF">Hgul01_04643</name>
</gene>
<evidence type="ECO:0000313" key="1">
    <source>
        <dbReference type="EMBL" id="GAA5530820.1"/>
    </source>
</evidence>
<proteinExistence type="predicted"/>